<name>A0ABS7J236_9SPHN</name>
<comment type="caution">
    <text evidence="2">The sequence shown here is derived from an EMBL/GenBank/DDBJ whole genome shotgun (WGS) entry which is preliminary data.</text>
</comment>
<reference evidence="2 3" key="1">
    <citation type="submission" date="2021-08" db="EMBL/GenBank/DDBJ databases">
        <title>Comparative Genomics Analysis of the Genus Qipengyuania Reveals Extensive Genetic Diversity and Metabolic Versatility, Including the Description of Fifteen Novel Species.</title>
        <authorList>
            <person name="Liu Y."/>
        </authorList>
    </citation>
    <scope>NUCLEOTIDE SEQUENCE [LARGE SCALE GENOMIC DNA]</scope>
    <source>
        <strain evidence="2 3">1NDH17</strain>
    </source>
</reference>
<dbReference type="EMBL" id="JAIGNK010000003">
    <property type="protein sequence ID" value="MBX7458546.1"/>
    <property type="molecule type" value="Genomic_DNA"/>
</dbReference>
<proteinExistence type="predicted"/>
<feature type="chain" id="PRO_5047054589" description="Secreted protein" evidence="1">
    <location>
        <begin position="23"/>
        <end position="241"/>
    </location>
</feature>
<evidence type="ECO:0000313" key="2">
    <source>
        <dbReference type="EMBL" id="MBX7458546.1"/>
    </source>
</evidence>
<protein>
    <recommendedName>
        <fullName evidence="4">Secreted protein</fullName>
    </recommendedName>
</protein>
<evidence type="ECO:0008006" key="4">
    <source>
        <dbReference type="Google" id="ProtNLM"/>
    </source>
</evidence>
<keyword evidence="3" id="KW-1185">Reference proteome</keyword>
<dbReference type="Proteomes" id="UP000783253">
    <property type="component" value="Unassembled WGS sequence"/>
</dbReference>
<dbReference type="RefSeq" id="WP_221573946.1">
    <property type="nucleotide sequence ID" value="NZ_JAIGNK010000003.1"/>
</dbReference>
<accession>A0ABS7J236</accession>
<organism evidence="2 3">
    <name type="scientific">Qipengyuania polymorpha</name>
    <dbReference type="NCBI Taxonomy" id="2867234"/>
    <lineage>
        <taxon>Bacteria</taxon>
        <taxon>Pseudomonadati</taxon>
        <taxon>Pseudomonadota</taxon>
        <taxon>Alphaproteobacteria</taxon>
        <taxon>Sphingomonadales</taxon>
        <taxon>Erythrobacteraceae</taxon>
        <taxon>Qipengyuania</taxon>
    </lineage>
</organism>
<sequence length="241" mass="25714">MFRKSALAVGAWVLGVAAPAQATPPDHVVIIDTPFGVSGETLFVLRHTSDNLGLHTAQRSETWLVAIDAASGEETFWPVHAVERHSEWVEETGGEVWKVTSDVPEEAVNPYAILAEHGGATLAGSPGRFDSEAPAASVSDGIISVEYQPDRRFVLRAEEAQARHDAAVAALANKVANVGRMAPVTTRDVFLGTLAGEATCTFTSLGWPLWLTPGEKAYQPIRVSCPAWDGAEGHSLIQLLP</sequence>
<evidence type="ECO:0000313" key="3">
    <source>
        <dbReference type="Proteomes" id="UP000783253"/>
    </source>
</evidence>
<evidence type="ECO:0000256" key="1">
    <source>
        <dbReference type="SAM" id="SignalP"/>
    </source>
</evidence>
<feature type="signal peptide" evidence="1">
    <location>
        <begin position="1"/>
        <end position="22"/>
    </location>
</feature>
<gene>
    <name evidence="2" type="ORF">K3152_09840</name>
</gene>
<keyword evidence="1" id="KW-0732">Signal</keyword>